<gene>
    <name evidence="1" type="ORF">BT62DRAFT_61830</name>
</gene>
<proteinExistence type="predicted"/>
<dbReference type="OrthoDB" id="5422293at2759"/>
<evidence type="ECO:0000313" key="1">
    <source>
        <dbReference type="EMBL" id="KAG7447108.1"/>
    </source>
</evidence>
<organism evidence="1 2">
    <name type="scientific">Guyanagaster necrorhizus</name>
    <dbReference type="NCBI Taxonomy" id="856835"/>
    <lineage>
        <taxon>Eukaryota</taxon>
        <taxon>Fungi</taxon>
        <taxon>Dikarya</taxon>
        <taxon>Basidiomycota</taxon>
        <taxon>Agaricomycotina</taxon>
        <taxon>Agaricomycetes</taxon>
        <taxon>Agaricomycetidae</taxon>
        <taxon>Agaricales</taxon>
        <taxon>Marasmiineae</taxon>
        <taxon>Physalacriaceae</taxon>
        <taxon>Guyanagaster</taxon>
    </lineage>
</organism>
<dbReference type="AlphaFoldDB" id="A0A9P8AT61"/>
<evidence type="ECO:0000313" key="2">
    <source>
        <dbReference type="Proteomes" id="UP000812287"/>
    </source>
</evidence>
<accession>A0A9P8AT61</accession>
<reference evidence="1" key="1">
    <citation type="submission" date="2020-11" db="EMBL/GenBank/DDBJ databases">
        <title>Adaptations for nitrogen fixation in a non-lichenized fungal sporocarp promotes dispersal by wood-feeding termites.</title>
        <authorList>
            <consortium name="DOE Joint Genome Institute"/>
            <person name="Koch R.A."/>
            <person name="Yoon G."/>
            <person name="Arayal U."/>
            <person name="Lail K."/>
            <person name="Amirebrahimi M."/>
            <person name="Labutti K."/>
            <person name="Lipzen A."/>
            <person name="Riley R."/>
            <person name="Barry K."/>
            <person name="Henrissat B."/>
            <person name="Grigoriev I.V."/>
            <person name="Herr J.R."/>
            <person name="Aime M.C."/>
        </authorList>
    </citation>
    <scope>NUCLEOTIDE SEQUENCE</scope>
    <source>
        <strain evidence="1">MCA 3950</strain>
    </source>
</reference>
<comment type="caution">
    <text evidence="1">The sequence shown here is derived from an EMBL/GenBank/DDBJ whole genome shotgun (WGS) entry which is preliminary data.</text>
</comment>
<keyword evidence="2" id="KW-1185">Reference proteome</keyword>
<dbReference type="Proteomes" id="UP000812287">
    <property type="component" value="Unassembled WGS sequence"/>
</dbReference>
<name>A0A9P8AT61_9AGAR</name>
<dbReference type="EMBL" id="MU250532">
    <property type="protein sequence ID" value="KAG7447108.1"/>
    <property type="molecule type" value="Genomic_DNA"/>
</dbReference>
<dbReference type="RefSeq" id="XP_043040608.1">
    <property type="nucleotide sequence ID" value="XM_043181619.1"/>
</dbReference>
<sequence>MTSFIRLVLAAEQVRRKGDWITVGNEIQYFWRRGVRVFIHPCHWIYGGEWLIEDIPDPTPWFGNDPIRYVFATCIAEQMAEVYNWRLDRLNVRRDRWVGKVSGQWNPRLPPLGVSVPRDGVQMSDHLPNVVSSMSIAKPLIFDGQRMNIRRFFQNGTSSPRRDFWNSRGNDIHKRRFS</sequence>
<dbReference type="GeneID" id="66103915"/>
<protein>
    <submittedName>
        <fullName evidence="1">Uncharacterized protein</fullName>
    </submittedName>
</protein>